<keyword evidence="6" id="KW-0808">Transferase</keyword>
<dbReference type="InterPro" id="IPR036061">
    <property type="entry name" value="CheW-like_dom_sf"/>
</dbReference>
<dbReference type="GO" id="GO:0000155">
    <property type="term" value="F:phosphorelay sensor kinase activity"/>
    <property type="evidence" value="ECO:0007669"/>
    <property type="project" value="InterPro"/>
</dbReference>
<protein>
    <recommendedName>
        <fullName evidence="3">Chemotaxis protein CheA</fullName>
        <ecNumber evidence="2">2.7.13.3</ecNumber>
    </recommendedName>
</protein>
<dbReference type="SMART" id="SM00448">
    <property type="entry name" value="REC"/>
    <property type="match status" value="1"/>
</dbReference>
<dbReference type="PROSITE" id="PS50851">
    <property type="entry name" value="CHEW"/>
    <property type="match status" value="1"/>
</dbReference>
<evidence type="ECO:0000256" key="5">
    <source>
        <dbReference type="ARBA" id="ARBA00022553"/>
    </source>
</evidence>
<dbReference type="OrthoDB" id="9803176at2"/>
<dbReference type="Pfam" id="PF01627">
    <property type="entry name" value="Hpt"/>
    <property type="match status" value="1"/>
</dbReference>
<evidence type="ECO:0000256" key="1">
    <source>
        <dbReference type="ARBA" id="ARBA00000085"/>
    </source>
</evidence>
<feature type="modified residue" description="4-aspartylphosphate" evidence="11">
    <location>
        <position position="740"/>
    </location>
</feature>
<keyword evidence="7" id="KW-0547">Nucleotide-binding</keyword>
<dbReference type="InterPro" id="IPR002545">
    <property type="entry name" value="CheW-lke_dom"/>
</dbReference>
<dbReference type="EC" id="2.7.13.3" evidence="2"/>
<dbReference type="InterPro" id="IPR004358">
    <property type="entry name" value="Sig_transdc_His_kin-like_C"/>
</dbReference>
<dbReference type="SMART" id="SM00260">
    <property type="entry name" value="CheW"/>
    <property type="match status" value="1"/>
</dbReference>
<dbReference type="PANTHER" id="PTHR43395">
    <property type="entry name" value="SENSOR HISTIDINE KINASE CHEA"/>
    <property type="match status" value="1"/>
</dbReference>
<dbReference type="Pfam" id="PF01584">
    <property type="entry name" value="CheW"/>
    <property type="match status" value="1"/>
</dbReference>
<evidence type="ECO:0000256" key="3">
    <source>
        <dbReference type="ARBA" id="ARBA00021495"/>
    </source>
</evidence>
<dbReference type="PROSITE" id="PS50110">
    <property type="entry name" value="RESPONSE_REGULATORY"/>
    <property type="match status" value="1"/>
</dbReference>
<evidence type="ECO:0000259" key="14">
    <source>
        <dbReference type="PROSITE" id="PS50110"/>
    </source>
</evidence>
<dbReference type="GO" id="GO:0006935">
    <property type="term" value="P:chemotaxis"/>
    <property type="evidence" value="ECO:0007669"/>
    <property type="project" value="UniProtKB-KW"/>
</dbReference>
<dbReference type="SUPFAM" id="SSF50341">
    <property type="entry name" value="CheW-like"/>
    <property type="match status" value="1"/>
</dbReference>
<dbReference type="InterPro" id="IPR051315">
    <property type="entry name" value="Bact_Chemotaxis_CheA"/>
</dbReference>
<dbReference type="Pfam" id="PF02518">
    <property type="entry name" value="HATPase_c"/>
    <property type="match status" value="1"/>
</dbReference>
<dbReference type="PROSITE" id="PS50894">
    <property type="entry name" value="HPT"/>
    <property type="match status" value="1"/>
</dbReference>
<dbReference type="SMART" id="SM00387">
    <property type="entry name" value="HATPase_c"/>
    <property type="match status" value="1"/>
</dbReference>
<feature type="compositionally biased region" description="Polar residues" evidence="12">
    <location>
        <begin position="135"/>
        <end position="145"/>
    </location>
</feature>
<feature type="domain" description="CheW-like" evidence="15">
    <location>
        <begin position="529"/>
        <end position="663"/>
    </location>
</feature>
<evidence type="ECO:0000256" key="9">
    <source>
        <dbReference type="ARBA" id="ARBA00035100"/>
    </source>
</evidence>
<reference evidence="17 18" key="1">
    <citation type="submission" date="2019-06" db="EMBL/GenBank/DDBJ databases">
        <title>Persicimonas caeni gen. nov., sp. nov., a predatory bacterium isolated from solar saltern.</title>
        <authorList>
            <person name="Wang S."/>
        </authorList>
    </citation>
    <scope>NUCLEOTIDE SEQUENCE [LARGE SCALE GENOMIC DNA]</scope>
    <source>
        <strain evidence="17 18">YN101</strain>
    </source>
</reference>
<dbReference type="SUPFAM" id="SSF55874">
    <property type="entry name" value="ATPase domain of HSP90 chaperone/DNA topoisomerase II/histidine kinase"/>
    <property type="match status" value="1"/>
</dbReference>
<evidence type="ECO:0000259" key="13">
    <source>
        <dbReference type="PROSITE" id="PS50109"/>
    </source>
</evidence>
<dbReference type="Pfam" id="PF00072">
    <property type="entry name" value="Response_reg"/>
    <property type="match status" value="1"/>
</dbReference>
<evidence type="ECO:0000256" key="7">
    <source>
        <dbReference type="ARBA" id="ARBA00022741"/>
    </source>
</evidence>
<dbReference type="InterPro" id="IPR036641">
    <property type="entry name" value="HPT_dom_sf"/>
</dbReference>
<dbReference type="PRINTS" id="PR00344">
    <property type="entry name" value="BCTRLSENSOR"/>
</dbReference>
<dbReference type="SMART" id="SM01231">
    <property type="entry name" value="H-kinase_dim"/>
    <property type="match status" value="1"/>
</dbReference>
<dbReference type="Gene3D" id="2.30.30.40">
    <property type="entry name" value="SH3 Domains"/>
    <property type="match status" value="1"/>
</dbReference>
<organism evidence="17 18">
    <name type="scientific">Persicimonas caeni</name>
    <dbReference type="NCBI Taxonomy" id="2292766"/>
    <lineage>
        <taxon>Bacteria</taxon>
        <taxon>Deltaproteobacteria</taxon>
        <taxon>Bradymonadales</taxon>
        <taxon>Bradymonadaceae</taxon>
        <taxon>Persicimonas</taxon>
    </lineage>
</organism>
<accession>A0A4Y6PRP9</accession>
<comment type="catalytic activity">
    <reaction evidence="1">
        <text>ATP + protein L-histidine = ADP + protein N-phospho-L-histidine.</text>
        <dbReference type="EC" id="2.7.13.3"/>
    </reaction>
</comment>
<dbReference type="CDD" id="cd00156">
    <property type="entry name" value="REC"/>
    <property type="match status" value="1"/>
</dbReference>
<keyword evidence="5 11" id="KW-0597">Phosphoprotein</keyword>
<feature type="region of interest" description="Disordered" evidence="12">
    <location>
        <begin position="124"/>
        <end position="235"/>
    </location>
</feature>
<dbReference type="InterPro" id="IPR011006">
    <property type="entry name" value="CheY-like_superfamily"/>
</dbReference>
<dbReference type="Proteomes" id="UP000315995">
    <property type="component" value="Chromosome"/>
</dbReference>
<dbReference type="PANTHER" id="PTHR43395:SF10">
    <property type="entry name" value="CHEMOTAXIS PROTEIN CHEA"/>
    <property type="match status" value="1"/>
</dbReference>
<evidence type="ECO:0000313" key="17">
    <source>
        <dbReference type="EMBL" id="QDG50998.1"/>
    </source>
</evidence>
<dbReference type="GO" id="GO:0005737">
    <property type="term" value="C:cytoplasm"/>
    <property type="evidence" value="ECO:0007669"/>
    <property type="project" value="InterPro"/>
</dbReference>
<feature type="domain" description="Response regulatory" evidence="14">
    <location>
        <begin position="691"/>
        <end position="807"/>
    </location>
</feature>
<feature type="domain" description="HPt" evidence="16">
    <location>
        <begin position="1"/>
        <end position="103"/>
    </location>
</feature>
<evidence type="ECO:0000256" key="8">
    <source>
        <dbReference type="ARBA" id="ARBA00022777"/>
    </source>
</evidence>
<comment type="function">
    <text evidence="9">Involved in the transmission of sensory signals from the chemoreceptors to the flagellar motors. CheA is autophosphorylated; it can transfer its phosphate group to either CheB or CheY.</text>
</comment>
<evidence type="ECO:0000256" key="6">
    <source>
        <dbReference type="ARBA" id="ARBA00022679"/>
    </source>
</evidence>
<dbReference type="InterPro" id="IPR004105">
    <property type="entry name" value="CheA-like_dim"/>
</dbReference>
<dbReference type="SUPFAM" id="SSF52172">
    <property type="entry name" value="CheY-like"/>
    <property type="match status" value="1"/>
</dbReference>
<dbReference type="EMBL" id="CP041186">
    <property type="protein sequence ID" value="QDG50998.1"/>
    <property type="molecule type" value="Genomic_DNA"/>
</dbReference>
<dbReference type="Gene3D" id="3.40.50.2300">
    <property type="match status" value="1"/>
</dbReference>
<dbReference type="InterPro" id="IPR003594">
    <property type="entry name" value="HATPase_dom"/>
</dbReference>
<keyword evidence="8" id="KW-0418">Kinase</keyword>
<keyword evidence="18" id="KW-1185">Reference proteome</keyword>
<dbReference type="AlphaFoldDB" id="A0A4Y6PRP9"/>
<dbReference type="SMART" id="SM00073">
    <property type="entry name" value="HPT"/>
    <property type="match status" value="1"/>
</dbReference>
<evidence type="ECO:0000259" key="16">
    <source>
        <dbReference type="PROSITE" id="PS50894"/>
    </source>
</evidence>
<dbReference type="InterPro" id="IPR036890">
    <property type="entry name" value="HATPase_C_sf"/>
</dbReference>
<evidence type="ECO:0000256" key="4">
    <source>
        <dbReference type="ARBA" id="ARBA00022500"/>
    </source>
</evidence>
<proteinExistence type="predicted"/>
<evidence type="ECO:0000256" key="12">
    <source>
        <dbReference type="SAM" id="MobiDB-lite"/>
    </source>
</evidence>
<dbReference type="Gene3D" id="3.30.565.10">
    <property type="entry name" value="Histidine kinase-like ATPase, C-terminal domain"/>
    <property type="match status" value="1"/>
</dbReference>
<dbReference type="InterPro" id="IPR001789">
    <property type="entry name" value="Sig_transdc_resp-reg_receiver"/>
</dbReference>
<accession>A0A5B8Y977</accession>
<keyword evidence="4" id="KW-0145">Chemotaxis</keyword>
<dbReference type="InterPro" id="IPR005467">
    <property type="entry name" value="His_kinase_dom"/>
</dbReference>
<evidence type="ECO:0000313" key="18">
    <source>
        <dbReference type="Proteomes" id="UP000315995"/>
    </source>
</evidence>
<dbReference type="CDD" id="cd00088">
    <property type="entry name" value="HPT"/>
    <property type="match status" value="1"/>
</dbReference>
<dbReference type="PROSITE" id="PS50109">
    <property type="entry name" value="HIS_KIN"/>
    <property type="match status" value="1"/>
</dbReference>
<name>A0A4Y6PRP9_PERCE</name>
<dbReference type="Gene3D" id="1.20.120.160">
    <property type="entry name" value="HPT domain"/>
    <property type="match status" value="1"/>
</dbReference>
<dbReference type="FunFam" id="3.30.565.10:FF:000016">
    <property type="entry name" value="Chemotaxis protein CheA, putative"/>
    <property type="match status" value="1"/>
</dbReference>
<dbReference type="InterPro" id="IPR008207">
    <property type="entry name" value="Sig_transdc_His_kin_Hpt_dom"/>
</dbReference>
<evidence type="ECO:0000256" key="10">
    <source>
        <dbReference type="PROSITE-ProRule" id="PRU00110"/>
    </source>
</evidence>
<evidence type="ECO:0000256" key="11">
    <source>
        <dbReference type="PROSITE-ProRule" id="PRU00169"/>
    </source>
</evidence>
<feature type="modified residue" description="Phosphohistidine" evidence="10">
    <location>
        <position position="46"/>
    </location>
</feature>
<dbReference type="SUPFAM" id="SSF47226">
    <property type="entry name" value="Histidine-containing phosphotransfer domain, HPT domain"/>
    <property type="match status" value="1"/>
</dbReference>
<feature type="compositionally biased region" description="Basic and acidic residues" evidence="12">
    <location>
        <begin position="146"/>
        <end position="170"/>
    </location>
</feature>
<feature type="compositionally biased region" description="Low complexity" evidence="12">
    <location>
        <begin position="198"/>
        <end position="209"/>
    </location>
</feature>
<gene>
    <name evidence="17" type="ORF">FIV42_09695</name>
</gene>
<evidence type="ECO:0000256" key="2">
    <source>
        <dbReference type="ARBA" id="ARBA00012438"/>
    </source>
</evidence>
<sequence>MSFGSLIEKFRSVALDRIEQMNVVLVGLERDPGDDEATEELLREIHTLKGEAKMMGFADVNLVSHQTEHLLILMTEKRFDVGQEAVDVAFEGLDIIRQLLTKSAGTSDAPVDLAGFVERVNEVRNREEGGETDAAPSNSEPQTGDRQPETGDRQPETGDRQLETEDRQPEPEPDPDPNLAEDSWVDAAARSHKPRQDSGGFRRPGSGRSTRTRIDAHTDSSEASEASEDGGQRSSDRLLRLQAGGTLRVDLQKLERLGNIAGEVMLMSRRLNYELGDLDAIRDEFRLWLERVEPHLPLKAISGLRSLAHRFDDFTSNARDETYRISSRTSQLDEEVRTLRHVPLAQVMSHYPRAVRDLAREQGKRVRLVHSFGNVEVDRLLLSALSEPMLHMIRNAVDHGIESPQEREASGKEPEAEIQLLAEYVGDSIRVVIQDDGRGIDPQIIRQKAVSRDLMPPERAEALSDQEALALIFEPGFSTRESVSDVSGRGIGMDVVRRQITELGGYIEVESEVGEGTAITLILPVSSAVSDVLMIDIAGKTFALAAKEVVRVDAISRDKLMEGHGGVFLEFDDEMIALHDWTQILEADGERSSGPTMTVLIVKRGSQRVAVWVDHVLGEREAMNRPFGEFLGGVRLCRGVALTDAGEVVPLLNVSELFSRAQRDRRLRPATVGSRKKYAQVNRARPAGSQTVLVVEDSEITRDLVTGILRSHGYHYIVAEDGYLGWKMLQDHRVDMVVTDIQMPRMDGLELLQRIRASEQWAELPVVILTTLGDPEDKERAMDFGADGYLVKLNFQESDLVGMVRRYLNRE</sequence>
<feature type="domain" description="Histidine kinase" evidence="13">
    <location>
        <begin position="293"/>
        <end position="527"/>
    </location>
</feature>
<evidence type="ECO:0000259" key="15">
    <source>
        <dbReference type="PROSITE" id="PS50851"/>
    </source>
</evidence>
<dbReference type="RefSeq" id="WP_141197488.1">
    <property type="nucleotide sequence ID" value="NZ_CP041186.1"/>
</dbReference>